<evidence type="ECO:0000313" key="2">
    <source>
        <dbReference type="Proteomes" id="UP000772812"/>
    </source>
</evidence>
<accession>A0ABS1GHR5</accession>
<comment type="caution">
    <text evidence="1">The sequence shown here is derived from an EMBL/GenBank/DDBJ whole genome shotgun (WGS) entry which is preliminary data.</text>
</comment>
<reference evidence="1 2" key="1">
    <citation type="journal article" date="2021" name="Syst. Appl. Microbiol.">
        <title>Persephonella atlantica sp. nov.: How to adapt to physico-chemical gradients in high temperature hydrothermal habitats.</title>
        <authorList>
            <person name="Francois D.X."/>
            <person name="Godfroy A."/>
            <person name="Mathien C."/>
            <person name="Aube J."/>
            <person name="Cathalot C."/>
            <person name="Lesongeur F."/>
            <person name="L'Haridon S."/>
            <person name="Philippon X."/>
            <person name="Roussel E.G."/>
        </authorList>
    </citation>
    <scope>NUCLEOTIDE SEQUENCE [LARGE SCALE GENOMIC DNA]</scope>
    <source>
        <strain evidence="1 2">MO1340</strain>
    </source>
</reference>
<dbReference type="RefSeq" id="WP_200673671.1">
    <property type="nucleotide sequence ID" value="NZ_JAACYA010000001.1"/>
</dbReference>
<organism evidence="1 2">
    <name type="scientific">Persephonella atlantica</name>
    <dbReference type="NCBI Taxonomy" id="2699429"/>
    <lineage>
        <taxon>Bacteria</taxon>
        <taxon>Pseudomonadati</taxon>
        <taxon>Aquificota</taxon>
        <taxon>Aquificia</taxon>
        <taxon>Aquificales</taxon>
        <taxon>Hydrogenothermaceae</taxon>
        <taxon>Persephonella</taxon>
    </lineage>
</organism>
<dbReference type="EMBL" id="JAACYA010000001">
    <property type="protein sequence ID" value="MBK3332292.1"/>
    <property type="molecule type" value="Genomic_DNA"/>
</dbReference>
<gene>
    <name evidence="1" type="ORF">GWK41_04325</name>
</gene>
<dbReference type="Proteomes" id="UP000772812">
    <property type="component" value="Unassembled WGS sequence"/>
</dbReference>
<keyword evidence="2" id="KW-1185">Reference proteome</keyword>
<evidence type="ECO:0000313" key="1">
    <source>
        <dbReference type="EMBL" id="MBK3332292.1"/>
    </source>
</evidence>
<proteinExistence type="predicted"/>
<sequence length="278" mass="31655">MVDETIDLTQLQQKVKTVVALLLALDENPNEDKITISETVIQQLDNLTTEKNIEEEDSPDFTDVSVDIDGDGQEKILNTEVENKEAEAESHYDQTLYNLLIKALNKFNGKDFYFTNDNPPVRCKLQYSGGNQFSFHCPEKPEKDDTATIEENPLRLISSDGIEHYVISADDDEICVYWEESQTTKTTCLKLWEDEKNYEPNVVDITDTIRGIVLNLQNPAEYKIRITPKVEQVEGEWGGVVCQINSDGLFGNQCFVRGDLANYTTSTNLSSYNIQRYK</sequence>
<name>A0ABS1GHR5_9AQUI</name>
<protein>
    <submittedName>
        <fullName evidence="1">Uncharacterized protein</fullName>
    </submittedName>
</protein>